<dbReference type="Pfam" id="PF00005">
    <property type="entry name" value="ABC_tran"/>
    <property type="match status" value="1"/>
</dbReference>
<organism evidence="5">
    <name type="scientific">seawater metagenome</name>
    <dbReference type="NCBI Taxonomy" id="1561972"/>
    <lineage>
        <taxon>unclassified sequences</taxon>
        <taxon>metagenomes</taxon>
        <taxon>ecological metagenomes</taxon>
    </lineage>
</organism>
<feature type="transmembrane region" description="Helical" evidence="3">
    <location>
        <begin position="262"/>
        <end position="281"/>
    </location>
</feature>
<feature type="transmembrane region" description="Helical" evidence="3">
    <location>
        <begin position="237"/>
        <end position="256"/>
    </location>
</feature>
<dbReference type="PROSITE" id="PS50893">
    <property type="entry name" value="ABC_TRANSPORTER_2"/>
    <property type="match status" value="1"/>
</dbReference>
<keyword evidence="1" id="KW-0547">Nucleotide-binding</keyword>
<protein>
    <submittedName>
        <fullName evidence="5">ABC transporter</fullName>
    </submittedName>
</protein>
<evidence type="ECO:0000313" key="5">
    <source>
        <dbReference type="EMBL" id="VVU95627.1"/>
    </source>
</evidence>
<dbReference type="GO" id="GO:0016020">
    <property type="term" value="C:membrane"/>
    <property type="evidence" value="ECO:0007669"/>
    <property type="project" value="TreeGrafter"/>
</dbReference>
<keyword evidence="2" id="KW-0067">ATP-binding</keyword>
<name>A0A5E8CKM0_9ZZZZ</name>
<keyword evidence="3" id="KW-0812">Transmembrane</keyword>
<feature type="domain" description="ABC transporter" evidence="4">
    <location>
        <begin position="329"/>
        <end position="537"/>
    </location>
</feature>
<feature type="transmembrane region" description="Helical" evidence="3">
    <location>
        <begin position="151"/>
        <end position="167"/>
    </location>
</feature>
<keyword evidence="3" id="KW-1133">Transmembrane helix</keyword>
<dbReference type="GO" id="GO:0005524">
    <property type="term" value="F:ATP binding"/>
    <property type="evidence" value="ECO:0007669"/>
    <property type="project" value="UniProtKB-KW"/>
</dbReference>
<feature type="transmembrane region" description="Helical" evidence="3">
    <location>
        <begin position="21"/>
        <end position="45"/>
    </location>
</feature>
<dbReference type="GO" id="GO:0042626">
    <property type="term" value="F:ATPase-coupled transmembrane transporter activity"/>
    <property type="evidence" value="ECO:0007669"/>
    <property type="project" value="TreeGrafter"/>
</dbReference>
<dbReference type="AlphaFoldDB" id="A0A5E8CKM0"/>
<gene>
    <name evidence="5" type="ORF">CPAV1605_1379</name>
</gene>
<accession>A0A5E8CKM0</accession>
<evidence type="ECO:0000256" key="2">
    <source>
        <dbReference type="ARBA" id="ARBA00022840"/>
    </source>
</evidence>
<dbReference type="InterPro" id="IPR003593">
    <property type="entry name" value="AAA+_ATPase"/>
</dbReference>
<dbReference type="EMBL" id="CABVLZ010000007">
    <property type="protein sequence ID" value="VVU95627.1"/>
    <property type="molecule type" value="Genomic_DNA"/>
</dbReference>
<sequence length="538" mass="62992">MKKLTVSSLLYEIAKSGNNKYILVAILFLSMGTIIPTIIIPNIIPKFSTDYSFLFTLIIYYFIYNLSVILYDKLKLIYFGNTHEYCYNKFYSESLISQEEEARYTIPASLFVEISNLVRDLGSMSEIFLDVLPIITTLLNITYFIYCKFNIKLMLFFIFTLGLHVYGSRSLKLQTISTAENYNISRNKLVLFNQDLNVNLHSILTFNNIQYEKKKIMNEVRKYSNDYRLNLNTRFKFLGFNLIVSLIYFIISIYWIKGKYSKNIIISYILAYLSYNIFLIGRIREVSLIFTFLGKTRNGLINFNNFFNKMESNKRNEVDIKNIKKNNFLCIRDLKFSYDANNVFKIKKIEFELKKINILKGSIGSGKSTLLKILFGLYNADEGAISYKDFNINDKSEWRMNFHYYQQFPQVFNQSVKYNLCYPNGEFQSNMEDVLNETKLNTTITSLLDKNYKAGLGGEKLSGGEKQIINLFRFLLYPKDIILLDEPTSSLDTEHRKIIYQIIKCLKEKGHTLIIATHDLEIIKVADNIYDFNELNIN</sequence>
<dbReference type="SUPFAM" id="SSF52540">
    <property type="entry name" value="P-loop containing nucleoside triphosphate hydrolases"/>
    <property type="match status" value="1"/>
</dbReference>
<dbReference type="GO" id="GO:0016887">
    <property type="term" value="F:ATP hydrolysis activity"/>
    <property type="evidence" value="ECO:0007669"/>
    <property type="project" value="InterPro"/>
</dbReference>
<dbReference type="SMART" id="SM00382">
    <property type="entry name" value="AAA"/>
    <property type="match status" value="1"/>
</dbReference>
<dbReference type="Gene3D" id="3.40.50.300">
    <property type="entry name" value="P-loop containing nucleotide triphosphate hydrolases"/>
    <property type="match status" value="1"/>
</dbReference>
<keyword evidence="3" id="KW-0472">Membrane</keyword>
<evidence type="ECO:0000259" key="4">
    <source>
        <dbReference type="PROSITE" id="PS50893"/>
    </source>
</evidence>
<dbReference type="InterPro" id="IPR003439">
    <property type="entry name" value="ABC_transporter-like_ATP-bd"/>
</dbReference>
<proteinExistence type="predicted"/>
<dbReference type="InterPro" id="IPR039421">
    <property type="entry name" value="Type_1_exporter"/>
</dbReference>
<reference evidence="5" key="1">
    <citation type="submission" date="2019-09" db="EMBL/GenBank/DDBJ databases">
        <authorList>
            <person name="Needham M D."/>
        </authorList>
    </citation>
    <scope>NUCLEOTIDE SEQUENCE</scope>
</reference>
<dbReference type="PANTHER" id="PTHR24221:SF503">
    <property type="entry name" value="MITOCHONDRIAL POTASSIUM CHANNEL ATP-BINDING SUBUNIT"/>
    <property type="match status" value="1"/>
</dbReference>
<evidence type="ECO:0000256" key="1">
    <source>
        <dbReference type="ARBA" id="ARBA00022741"/>
    </source>
</evidence>
<evidence type="ECO:0000256" key="3">
    <source>
        <dbReference type="SAM" id="Phobius"/>
    </source>
</evidence>
<dbReference type="InterPro" id="IPR027417">
    <property type="entry name" value="P-loop_NTPase"/>
</dbReference>
<dbReference type="PANTHER" id="PTHR24221">
    <property type="entry name" value="ATP-BINDING CASSETTE SUB-FAMILY B"/>
    <property type="match status" value="1"/>
</dbReference>
<feature type="transmembrane region" description="Helical" evidence="3">
    <location>
        <begin position="51"/>
        <end position="71"/>
    </location>
</feature>